<dbReference type="Gene3D" id="1.10.30.50">
    <property type="match status" value="1"/>
</dbReference>
<keyword evidence="6" id="KW-0255">Endonuclease</keyword>
<dbReference type="GO" id="GO:0008270">
    <property type="term" value="F:zinc ion binding"/>
    <property type="evidence" value="ECO:0007669"/>
    <property type="project" value="InterPro"/>
</dbReference>
<dbReference type="EMBL" id="UHIV01000007">
    <property type="protein sequence ID" value="SUP61409.1"/>
    <property type="molecule type" value="Genomic_DNA"/>
</dbReference>
<comment type="similarity">
    <text evidence="3">Belongs to the HNH nuclease family.</text>
</comment>
<sequence length="162" mass="18890">MPRVKQCRKVGCHQLATNGRAYCDDHRDLEEADKNRHDKYMAQRYNKQTRNRNETKQEQTSFYRTKQWVELRKVVLNRDSYLCQYCAAQGRVTPAKVVDHIVPIEYDVDRKADVENLAIICGRCHSKKTAWEQSYYGTGTQQTKHSVPEIKSVAAIAKLIEK</sequence>
<dbReference type="InterPro" id="IPR003615">
    <property type="entry name" value="HNH_nuc"/>
</dbReference>
<dbReference type="GO" id="GO:0003676">
    <property type="term" value="F:nucleic acid binding"/>
    <property type="evidence" value="ECO:0007669"/>
    <property type="project" value="InterPro"/>
</dbReference>
<dbReference type="PANTHER" id="PTHR41286:SF1">
    <property type="entry name" value="HNH NUCLEASE YAJD-RELATED"/>
    <property type="match status" value="1"/>
</dbReference>
<accession>A0A380P854</accession>
<dbReference type="STRING" id="1629.IV50_GL001185"/>
<evidence type="ECO:0000256" key="1">
    <source>
        <dbReference type="ARBA" id="ARBA00022722"/>
    </source>
</evidence>
<feature type="domain" description="HNH nuclease" evidence="5">
    <location>
        <begin position="70"/>
        <end position="126"/>
    </location>
</feature>
<proteinExistence type="inferred from homology"/>
<protein>
    <recommendedName>
        <fullName evidence="4">Putative HNH nuclease YajD</fullName>
    </recommendedName>
</protein>
<dbReference type="GO" id="GO:0016787">
    <property type="term" value="F:hydrolase activity"/>
    <property type="evidence" value="ECO:0007669"/>
    <property type="project" value="UniProtKB-KW"/>
</dbReference>
<evidence type="ECO:0000256" key="4">
    <source>
        <dbReference type="ARBA" id="ARBA00040194"/>
    </source>
</evidence>
<dbReference type="CDD" id="cd00085">
    <property type="entry name" value="HNHc"/>
    <property type="match status" value="1"/>
</dbReference>
<dbReference type="SMART" id="SM00507">
    <property type="entry name" value="HNHc"/>
    <property type="match status" value="1"/>
</dbReference>
<evidence type="ECO:0000313" key="6">
    <source>
        <dbReference type="EMBL" id="SUP61409.1"/>
    </source>
</evidence>
<gene>
    <name evidence="6" type="ORF">NCTC13645_02565</name>
</gene>
<organism evidence="6 7">
    <name type="scientific">Weissella viridescens</name>
    <name type="common">Lactobacillus viridescens</name>
    <dbReference type="NCBI Taxonomy" id="1629"/>
    <lineage>
        <taxon>Bacteria</taxon>
        <taxon>Bacillati</taxon>
        <taxon>Bacillota</taxon>
        <taxon>Bacilli</taxon>
        <taxon>Lactobacillales</taxon>
        <taxon>Lactobacillaceae</taxon>
        <taxon>Weissella</taxon>
    </lineage>
</organism>
<dbReference type="RefSeq" id="WP_057746460.1">
    <property type="nucleotide sequence ID" value="NZ_JQBM01000003.1"/>
</dbReference>
<evidence type="ECO:0000256" key="3">
    <source>
        <dbReference type="ARBA" id="ARBA00038412"/>
    </source>
</evidence>
<dbReference type="PANTHER" id="PTHR41286">
    <property type="entry name" value="HNH NUCLEASE YAJD-RELATED"/>
    <property type="match status" value="1"/>
</dbReference>
<reference evidence="6 7" key="1">
    <citation type="submission" date="2018-06" db="EMBL/GenBank/DDBJ databases">
        <authorList>
            <consortium name="Pathogen Informatics"/>
            <person name="Doyle S."/>
        </authorList>
    </citation>
    <scope>NUCLEOTIDE SEQUENCE [LARGE SCALE GENOMIC DNA]</scope>
    <source>
        <strain evidence="6 7">NCTC13645</strain>
    </source>
</reference>
<dbReference type="Proteomes" id="UP000254621">
    <property type="component" value="Unassembled WGS sequence"/>
</dbReference>
<evidence type="ECO:0000256" key="2">
    <source>
        <dbReference type="ARBA" id="ARBA00022801"/>
    </source>
</evidence>
<evidence type="ECO:0000259" key="5">
    <source>
        <dbReference type="SMART" id="SM00507"/>
    </source>
</evidence>
<dbReference type="GO" id="GO:0004519">
    <property type="term" value="F:endonuclease activity"/>
    <property type="evidence" value="ECO:0007669"/>
    <property type="project" value="UniProtKB-KW"/>
</dbReference>
<dbReference type="GO" id="GO:0005829">
    <property type="term" value="C:cytosol"/>
    <property type="evidence" value="ECO:0007669"/>
    <property type="project" value="TreeGrafter"/>
</dbReference>
<evidence type="ECO:0000313" key="7">
    <source>
        <dbReference type="Proteomes" id="UP000254621"/>
    </source>
</evidence>
<keyword evidence="1" id="KW-0540">Nuclease</keyword>
<dbReference type="OrthoDB" id="9811997at2"/>
<dbReference type="AlphaFoldDB" id="A0A380P854"/>
<dbReference type="InterPro" id="IPR002711">
    <property type="entry name" value="HNH"/>
</dbReference>
<name>A0A380P854_WEIVI</name>
<dbReference type="Pfam" id="PF01844">
    <property type="entry name" value="HNH"/>
    <property type="match status" value="1"/>
</dbReference>
<keyword evidence="2" id="KW-0378">Hydrolase</keyword>